<reference evidence="1" key="1">
    <citation type="journal article" date="2021" name="PeerJ">
        <title>Extensive microbial diversity within the chicken gut microbiome revealed by metagenomics and culture.</title>
        <authorList>
            <person name="Gilroy R."/>
            <person name="Ravi A."/>
            <person name="Getino M."/>
            <person name="Pursley I."/>
            <person name="Horton D.L."/>
            <person name="Alikhan N.F."/>
            <person name="Baker D."/>
            <person name="Gharbi K."/>
            <person name="Hall N."/>
            <person name="Watson M."/>
            <person name="Adriaenssens E.M."/>
            <person name="Foster-Nyarko E."/>
            <person name="Jarju S."/>
            <person name="Secka A."/>
            <person name="Antonio M."/>
            <person name="Oren A."/>
            <person name="Chaudhuri R.R."/>
            <person name="La Ragione R."/>
            <person name="Hildebrand F."/>
            <person name="Pallen M.J."/>
        </authorList>
    </citation>
    <scope>NUCLEOTIDE SEQUENCE</scope>
    <source>
        <strain evidence="1">ChiSxjej3B15-24422</strain>
    </source>
</reference>
<comment type="caution">
    <text evidence="1">The sequence shown here is derived from an EMBL/GenBank/DDBJ whole genome shotgun (WGS) entry which is preliminary data.</text>
</comment>
<gene>
    <name evidence="1" type="ORF">H9831_07285</name>
</gene>
<accession>A0A9D1YP74</accession>
<dbReference type="Proteomes" id="UP000824007">
    <property type="component" value="Unassembled WGS sequence"/>
</dbReference>
<reference evidence="1" key="2">
    <citation type="submission" date="2021-04" db="EMBL/GenBank/DDBJ databases">
        <authorList>
            <person name="Gilroy R."/>
        </authorList>
    </citation>
    <scope>NUCLEOTIDE SEQUENCE</scope>
    <source>
        <strain evidence="1">ChiSxjej3B15-24422</strain>
    </source>
</reference>
<dbReference type="AlphaFoldDB" id="A0A9D1YP74"/>
<dbReference type="Pfam" id="PF11175">
    <property type="entry name" value="DUF2961"/>
    <property type="match status" value="1"/>
</dbReference>
<proteinExistence type="predicted"/>
<name>A0A9D1YP74_9FIRM</name>
<organism evidence="1 2">
    <name type="scientific">Candidatus Eisenbergiella pullistercoris</name>
    <dbReference type="NCBI Taxonomy" id="2838555"/>
    <lineage>
        <taxon>Bacteria</taxon>
        <taxon>Bacillati</taxon>
        <taxon>Bacillota</taxon>
        <taxon>Clostridia</taxon>
        <taxon>Lachnospirales</taxon>
        <taxon>Lachnospiraceae</taxon>
        <taxon>Eisenbergiella</taxon>
    </lineage>
</organism>
<sequence length="357" mass="40742">MNQQNGLLDSLCVLREEKSRSISPENFTGEKGRGGMAVEGTGKAAARELGQGWKISPSVEIEAKGKLTLADIDGSGIIRHIWLTCPHGDWRCLILRFYWDEEKEPSIEAPLGDFFCMGWCEPGLLQSLAVCVNPSGGMNCYWPMPFRKHARIELENLEERKSVIYYSIDYAETKVEEDAPYLHAQFIRDNPLEYGKNHCIIEKAQGKGQYVGTYLAWGVNSCRWWGEGEIKFFLDGDGAFPTICGTGTEDYIGGAWNFEYPKGEYCRFSTPYSGLHQILRPDGLYASQQRFGMYRFHIADPIRFDEDLHVEIQAIGWRSEGRYLPLQDDIASVGFWYQLEPHRPYRPLPPLTRLEVN</sequence>
<evidence type="ECO:0000313" key="2">
    <source>
        <dbReference type="Proteomes" id="UP000824007"/>
    </source>
</evidence>
<dbReference type="EMBL" id="DXDD01000092">
    <property type="protein sequence ID" value="HIY60465.1"/>
    <property type="molecule type" value="Genomic_DNA"/>
</dbReference>
<evidence type="ECO:0000313" key="1">
    <source>
        <dbReference type="EMBL" id="HIY60465.1"/>
    </source>
</evidence>
<dbReference type="Gene3D" id="2.60.120.1390">
    <property type="match status" value="1"/>
</dbReference>
<dbReference type="InterPro" id="IPR021345">
    <property type="entry name" value="DUF2961"/>
</dbReference>
<protein>
    <submittedName>
        <fullName evidence="1">DUF2961 domain-containing protein</fullName>
    </submittedName>
</protein>